<evidence type="ECO:0000313" key="2">
    <source>
        <dbReference type="Proteomes" id="UP000887564"/>
    </source>
</evidence>
<dbReference type="PROSITE" id="PS50853">
    <property type="entry name" value="FN3"/>
    <property type="match status" value="1"/>
</dbReference>
<keyword evidence="2" id="KW-1185">Reference proteome</keyword>
<dbReference type="SMART" id="SM00060">
    <property type="entry name" value="FN3"/>
    <property type="match status" value="1"/>
</dbReference>
<feature type="domain" description="Fibronectin type-III" evidence="1">
    <location>
        <begin position="31"/>
        <end position="115"/>
    </location>
</feature>
<accession>A0A914RN29</accession>
<protein>
    <submittedName>
        <fullName evidence="3">Fibronectin type-III domain-containing protein</fullName>
    </submittedName>
</protein>
<dbReference type="CDD" id="cd00063">
    <property type="entry name" value="FN3"/>
    <property type="match status" value="1"/>
</dbReference>
<name>A0A914RN29_PAREQ</name>
<dbReference type="AlphaFoldDB" id="A0A914RN29"/>
<dbReference type="InterPro" id="IPR003961">
    <property type="entry name" value="FN3_dom"/>
</dbReference>
<dbReference type="InterPro" id="IPR013783">
    <property type="entry name" value="Ig-like_fold"/>
</dbReference>
<dbReference type="Gene3D" id="2.60.40.10">
    <property type="entry name" value="Immunoglobulins"/>
    <property type="match status" value="1"/>
</dbReference>
<evidence type="ECO:0000259" key="1">
    <source>
        <dbReference type="PROSITE" id="PS50853"/>
    </source>
</evidence>
<reference evidence="3" key="1">
    <citation type="submission" date="2022-11" db="UniProtKB">
        <authorList>
            <consortium name="WormBaseParasite"/>
        </authorList>
    </citation>
    <scope>IDENTIFICATION</scope>
</reference>
<dbReference type="Pfam" id="PF00041">
    <property type="entry name" value="fn3"/>
    <property type="match status" value="1"/>
</dbReference>
<dbReference type="WBParaSite" id="PEQ_0000770101-mRNA-1">
    <property type="protein sequence ID" value="PEQ_0000770101-mRNA-1"/>
    <property type="gene ID" value="PEQ_0000770101"/>
</dbReference>
<evidence type="ECO:0000313" key="3">
    <source>
        <dbReference type="WBParaSite" id="PEQ_0000770101-mRNA-1"/>
    </source>
</evidence>
<dbReference type="Proteomes" id="UP000887564">
    <property type="component" value="Unplaced"/>
</dbReference>
<proteinExistence type="predicted"/>
<organism evidence="2 3">
    <name type="scientific">Parascaris equorum</name>
    <name type="common">Equine roundworm</name>
    <dbReference type="NCBI Taxonomy" id="6256"/>
    <lineage>
        <taxon>Eukaryota</taxon>
        <taxon>Metazoa</taxon>
        <taxon>Ecdysozoa</taxon>
        <taxon>Nematoda</taxon>
        <taxon>Chromadorea</taxon>
        <taxon>Rhabditida</taxon>
        <taxon>Spirurina</taxon>
        <taxon>Ascaridomorpha</taxon>
        <taxon>Ascaridoidea</taxon>
        <taxon>Ascarididae</taxon>
        <taxon>Parascaris</taxon>
    </lineage>
</organism>
<sequence>MFHAMDNISRVVYILISQVKHLTLFLEPPSKPSRLTAIRVDAASVMLEWDEPSMLGGRKIESRHNGSVSVVETPHTYYTFDNLNSMFPYSFKVRALTAYGWGTWSEPLWYQPGRGQFLPPNSGGDGGYVTHEGGFRQAFQFFQFGVCSENFLKTS</sequence>
<dbReference type="InterPro" id="IPR036116">
    <property type="entry name" value="FN3_sf"/>
</dbReference>
<dbReference type="SUPFAM" id="SSF49265">
    <property type="entry name" value="Fibronectin type III"/>
    <property type="match status" value="1"/>
</dbReference>